<dbReference type="Gene3D" id="3.40.50.2000">
    <property type="entry name" value="Glycogen Phosphorylase B"/>
    <property type="match status" value="2"/>
</dbReference>
<dbReference type="InterPro" id="IPR050194">
    <property type="entry name" value="Glycosyltransferase_grp1"/>
</dbReference>
<dbReference type="FunFam" id="3.40.50.2000:FF:000069">
    <property type="entry name" value="Alpha-(1-6)-phosphatidylinositol monomannoside mannosyltransferase"/>
    <property type="match status" value="1"/>
</dbReference>
<protein>
    <submittedName>
        <fullName evidence="5">Phosphatidylinositol alpha-1,6-mannosyltransferase</fullName>
    </submittedName>
</protein>
<sequence length="388" mass="41900">MIARLGSVVVGRTLVVTNDFPTRQGGIEAFVLALCERMPASEVVVYTASMPGDRAFDATLPFPVVRDPAGTLLPTPMVARRTSEVLRSEGCDRVLFGAAAPLGLLADSLRRSGAERIVALTHGHETWWARVPGARRALRRIGRATDTLTYLGEYTRSIIARALAPEDAARMVRLTPGVDVNTFRPGSGGEIVRKRLGIAPERPVVVCVARLTERKGQDVLIRSWPHVVRQVPDALLLIVGDGPHRSALERLVDAEGMRSHVMFAGAVPWSEIPPYFDAGDVFAMPCRTRLGGLEPEALGIVFLEAQASGLPVVVGDSGGAPDAVQHGKTGYVVDPYNPVAVAAKITRLLTDREHARAMGAAGRAWVRECWTWDSSVARLRELLGYPTS</sequence>
<dbReference type="PANTHER" id="PTHR45947">
    <property type="entry name" value="SULFOQUINOVOSYL TRANSFERASE SQD2"/>
    <property type="match status" value="1"/>
</dbReference>
<reference evidence="5 6" key="1">
    <citation type="submission" date="2018-08" db="EMBL/GenBank/DDBJ databases">
        <title>Sequencing the genomes of 1000 actinobacteria strains.</title>
        <authorList>
            <person name="Klenk H.-P."/>
        </authorList>
    </citation>
    <scope>NUCLEOTIDE SEQUENCE [LARGE SCALE GENOMIC DNA]</scope>
    <source>
        <strain evidence="5 6">DSM 22891</strain>
    </source>
</reference>
<dbReference type="InterPro" id="IPR001296">
    <property type="entry name" value="Glyco_trans_1"/>
</dbReference>
<dbReference type="Pfam" id="PF13439">
    <property type="entry name" value="Glyco_transf_4"/>
    <property type="match status" value="1"/>
</dbReference>
<keyword evidence="6" id="KW-1185">Reference proteome</keyword>
<accession>A0A3D9V769</accession>
<feature type="domain" description="Glycosyltransferase subfamily 4-like N-terminal" evidence="4">
    <location>
        <begin position="25"/>
        <end position="180"/>
    </location>
</feature>
<comment type="caution">
    <text evidence="5">The sequence shown here is derived from an EMBL/GenBank/DDBJ whole genome shotgun (WGS) entry which is preliminary data.</text>
</comment>
<keyword evidence="2 5" id="KW-0808">Transferase</keyword>
<dbReference type="SUPFAM" id="SSF53756">
    <property type="entry name" value="UDP-Glycosyltransferase/glycogen phosphorylase"/>
    <property type="match status" value="1"/>
</dbReference>
<evidence type="ECO:0000256" key="1">
    <source>
        <dbReference type="ARBA" id="ARBA00022676"/>
    </source>
</evidence>
<dbReference type="AlphaFoldDB" id="A0A3D9V769"/>
<dbReference type="EMBL" id="QTUC01000001">
    <property type="protein sequence ID" value="REF34885.1"/>
    <property type="molecule type" value="Genomic_DNA"/>
</dbReference>
<dbReference type="Proteomes" id="UP000256485">
    <property type="component" value="Unassembled WGS sequence"/>
</dbReference>
<keyword evidence="1 5" id="KW-0328">Glycosyltransferase</keyword>
<gene>
    <name evidence="5" type="ORF">DFJ64_0251</name>
</gene>
<dbReference type="Pfam" id="PF00534">
    <property type="entry name" value="Glycos_transf_1"/>
    <property type="match status" value="1"/>
</dbReference>
<evidence type="ECO:0000259" key="4">
    <source>
        <dbReference type="Pfam" id="PF13439"/>
    </source>
</evidence>
<evidence type="ECO:0000259" key="3">
    <source>
        <dbReference type="Pfam" id="PF00534"/>
    </source>
</evidence>
<evidence type="ECO:0000256" key="2">
    <source>
        <dbReference type="ARBA" id="ARBA00022679"/>
    </source>
</evidence>
<evidence type="ECO:0000313" key="6">
    <source>
        <dbReference type="Proteomes" id="UP000256485"/>
    </source>
</evidence>
<feature type="domain" description="Glycosyl transferase family 1" evidence="3">
    <location>
        <begin position="192"/>
        <end position="365"/>
    </location>
</feature>
<proteinExistence type="predicted"/>
<organism evidence="5 6">
    <name type="scientific">Thermasporomyces composti</name>
    <dbReference type="NCBI Taxonomy" id="696763"/>
    <lineage>
        <taxon>Bacteria</taxon>
        <taxon>Bacillati</taxon>
        <taxon>Actinomycetota</taxon>
        <taxon>Actinomycetes</taxon>
        <taxon>Propionibacteriales</taxon>
        <taxon>Nocardioidaceae</taxon>
        <taxon>Thermasporomyces</taxon>
    </lineage>
</organism>
<name>A0A3D9V769_THECX</name>
<dbReference type="PANTHER" id="PTHR45947:SF3">
    <property type="entry name" value="SULFOQUINOVOSYL TRANSFERASE SQD2"/>
    <property type="match status" value="1"/>
</dbReference>
<evidence type="ECO:0000313" key="5">
    <source>
        <dbReference type="EMBL" id="REF34885.1"/>
    </source>
</evidence>
<dbReference type="GO" id="GO:1901137">
    <property type="term" value="P:carbohydrate derivative biosynthetic process"/>
    <property type="evidence" value="ECO:0007669"/>
    <property type="project" value="UniProtKB-ARBA"/>
</dbReference>
<dbReference type="CDD" id="cd03801">
    <property type="entry name" value="GT4_PimA-like"/>
    <property type="match status" value="1"/>
</dbReference>
<dbReference type="GO" id="GO:0016758">
    <property type="term" value="F:hexosyltransferase activity"/>
    <property type="evidence" value="ECO:0007669"/>
    <property type="project" value="TreeGrafter"/>
</dbReference>
<dbReference type="InterPro" id="IPR028098">
    <property type="entry name" value="Glyco_trans_4-like_N"/>
</dbReference>